<comment type="pathway">
    <text evidence="1">Cofactor biosynthesis; thiamine diphosphate biosynthesis.</text>
</comment>
<dbReference type="EMBL" id="BPUB01000001">
    <property type="protein sequence ID" value="GJG57911.1"/>
    <property type="molecule type" value="Genomic_DNA"/>
</dbReference>
<keyword evidence="2" id="KW-0784">Thiamine biosynthesis</keyword>
<dbReference type="InterPro" id="IPR036206">
    <property type="entry name" value="ThiamineP_synth_sf"/>
</dbReference>
<feature type="domain" description="Thiamine phosphate synthase/TenI" evidence="3">
    <location>
        <begin position="19"/>
        <end position="183"/>
    </location>
</feature>
<dbReference type="RefSeq" id="WP_223930104.1">
    <property type="nucleotide sequence ID" value="NZ_BPTU01000004.1"/>
</dbReference>
<evidence type="ECO:0000256" key="1">
    <source>
        <dbReference type="ARBA" id="ARBA00004948"/>
    </source>
</evidence>
<evidence type="ECO:0000313" key="4">
    <source>
        <dbReference type="EMBL" id="GJG57911.1"/>
    </source>
</evidence>
<dbReference type="InterPro" id="IPR022998">
    <property type="entry name" value="ThiamineP_synth_TenI"/>
</dbReference>
<evidence type="ECO:0000313" key="5">
    <source>
        <dbReference type="Proteomes" id="UP000825483"/>
    </source>
</evidence>
<dbReference type="GO" id="GO:0005737">
    <property type="term" value="C:cytoplasm"/>
    <property type="evidence" value="ECO:0007669"/>
    <property type="project" value="TreeGrafter"/>
</dbReference>
<sequence length="187" mass="20493">MTPSAMLKIAITPPDFLPDEADRIAMLLRGDAFWRVHVRKPGATADAMRRLLVSLPSWCLPRIVLHDHHELCREFAVGGIHLNRRQPTVSDDLRHRSLTVSCSCHSIEEVASRKASVDYLFLSPIFDSISKAGYKSNFTIDELRTAADTGIIDSRVFALGGVTPDRLPLLQSIGFGGAAMLGAVWGG</sequence>
<dbReference type="GO" id="GO:0009228">
    <property type="term" value="P:thiamine biosynthetic process"/>
    <property type="evidence" value="ECO:0007669"/>
    <property type="project" value="UniProtKB-KW"/>
</dbReference>
<dbReference type="PANTHER" id="PTHR20857:SF15">
    <property type="entry name" value="THIAMINE-PHOSPHATE SYNTHASE"/>
    <property type="match status" value="1"/>
</dbReference>
<dbReference type="GeneID" id="72468815"/>
<protein>
    <submittedName>
        <fullName evidence="4">Thiamine phosphate synthase</fullName>
    </submittedName>
</protein>
<proteinExistence type="predicted"/>
<dbReference type="SUPFAM" id="SSF51391">
    <property type="entry name" value="Thiamin phosphate synthase"/>
    <property type="match status" value="1"/>
</dbReference>
<keyword evidence="5" id="KW-1185">Reference proteome</keyword>
<evidence type="ECO:0000256" key="2">
    <source>
        <dbReference type="ARBA" id="ARBA00022977"/>
    </source>
</evidence>
<organism evidence="4 5">
    <name type="scientific">Prevotella lacticifex</name>
    <dbReference type="NCBI Taxonomy" id="2854755"/>
    <lineage>
        <taxon>Bacteria</taxon>
        <taxon>Pseudomonadati</taxon>
        <taxon>Bacteroidota</taxon>
        <taxon>Bacteroidia</taxon>
        <taxon>Bacteroidales</taxon>
        <taxon>Prevotellaceae</taxon>
        <taxon>Prevotella</taxon>
    </lineage>
</organism>
<dbReference type="Gene3D" id="3.20.20.70">
    <property type="entry name" value="Aldolase class I"/>
    <property type="match status" value="1"/>
</dbReference>
<name>A0A9R1C8E3_9BACT</name>
<evidence type="ECO:0000259" key="3">
    <source>
        <dbReference type="Pfam" id="PF02581"/>
    </source>
</evidence>
<comment type="caution">
    <text evidence="4">The sequence shown here is derived from an EMBL/GenBank/DDBJ whole genome shotgun (WGS) entry which is preliminary data.</text>
</comment>
<dbReference type="InterPro" id="IPR013785">
    <property type="entry name" value="Aldolase_TIM"/>
</dbReference>
<gene>
    <name evidence="4" type="ORF">PRLR5076_07620</name>
</gene>
<dbReference type="CDD" id="cd00564">
    <property type="entry name" value="TMP_TenI"/>
    <property type="match status" value="1"/>
</dbReference>
<dbReference type="Proteomes" id="UP000825483">
    <property type="component" value="Unassembled WGS sequence"/>
</dbReference>
<reference evidence="4" key="1">
    <citation type="journal article" date="2022" name="Int. J. Syst. Evol. Microbiol.">
        <title>Prevotella lacticifex sp. nov., isolated from the rumen of cows.</title>
        <authorList>
            <person name="Shinkai T."/>
            <person name="Ikeyama N."/>
            <person name="Kumagai M."/>
            <person name="Ohmori H."/>
            <person name="Sakamoto M."/>
            <person name="Ohkuma M."/>
            <person name="Mitsumori M."/>
        </authorList>
    </citation>
    <scope>NUCLEOTIDE SEQUENCE</scope>
    <source>
        <strain evidence="4">R5076</strain>
    </source>
</reference>
<accession>A0A9R1C8E3</accession>
<dbReference type="AlphaFoldDB" id="A0A9R1C8E3"/>
<dbReference type="PANTHER" id="PTHR20857">
    <property type="entry name" value="THIAMINE-PHOSPHATE PYROPHOSPHORYLASE"/>
    <property type="match status" value="1"/>
</dbReference>
<dbReference type="GO" id="GO:0004789">
    <property type="term" value="F:thiamine-phosphate diphosphorylase activity"/>
    <property type="evidence" value="ECO:0007669"/>
    <property type="project" value="TreeGrafter"/>
</dbReference>
<dbReference type="Pfam" id="PF02581">
    <property type="entry name" value="TMP-TENI"/>
    <property type="match status" value="1"/>
</dbReference>